<reference evidence="1" key="1">
    <citation type="submission" date="2009-10" db="EMBL/GenBank/DDBJ databases">
        <title>Diversity of trophic interactions inside an arsenic-rich microbial ecosystem.</title>
        <authorList>
            <person name="Bertin P.N."/>
            <person name="Heinrich-Salmeron A."/>
            <person name="Pelletier E."/>
            <person name="Goulhen-Chollet F."/>
            <person name="Arsene-Ploetze F."/>
            <person name="Gallien S."/>
            <person name="Calteau A."/>
            <person name="Vallenet D."/>
            <person name="Casiot C."/>
            <person name="Chane-Woon-Ming B."/>
            <person name="Giloteaux L."/>
            <person name="Barakat M."/>
            <person name="Bonnefoy V."/>
            <person name="Bruneel O."/>
            <person name="Chandler M."/>
            <person name="Cleiss J."/>
            <person name="Duran R."/>
            <person name="Elbaz-Poulichet F."/>
            <person name="Fonknechten N."/>
            <person name="Lauga B."/>
            <person name="Mornico D."/>
            <person name="Ortet P."/>
            <person name="Schaeffer C."/>
            <person name="Siguier P."/>
            <person name="Alexander Thil Smith A."/>
            <person name="Van Dorsselaer A."/>
            <person name="Weissenbach J."/>
            <person name="Medigue C."/>
            <person name="Le Paslier D."/>
        </authorList>
    </citation>
    <scope>NUCLEOTIDE SEQUENCE</scope>
</reference>
<dbReference type="AlphaFoldDB" id="E6PKQ7"/>
<sequence length="156" mass="17479">MCLVMDQTDHERDILGVVLVVSGQEALHPLFPDISSPTRIVVLELLELEDHCQTSSGWERDRCVPIFNIGANRLNAFSGFRMGLCPAHFVKKGAIQTGFFAVWEQMIAKGCGDFGLGKVGITGIWKIRPQPLPCRLHEPYRVPEIRVWKTLEPILG</sequence>
<comment type="caution">
    <text evidence="1">The sequence shown here is derived from an EMBL/GenBank/DDBJ whole genome shotgun (WGS) entry which is preliminary data.</text>
</comment>
<accession>E6PKQ7</accession>
<gene>
    <name evidence="1" type="ORF">CARN2_1770</name>
</gene>
<evidence type="ECO:0000313" key="1">
    <source>
        <dbReference type="EMBL" id="CBH95508.1"/>
    </source>
</evidence>
<organism evidence="1">
    <name type="scientific">mine drainage metagenome</name>
    <dbReference type="NCBI Taxonomy" id="410659"/>
    <lineage>
        <taxon>unclassified sequences</taxon>
        <taxon>metagenomes</taxon>
        <taxon>ecological metagenomes</taxon>
    </lineage>
</organism>
<proteinExistence type="predicted"/>
<protein>
    <submittedName>
        <fullName evidence="1">Uncharacterized protein</fullName>
    </submittedName>
</protein>
<dbReference type="EMBL" id="CABM01000007">
    <property type="protein sequence ID" value="CBH95508.1"/>
    <property type="molecule type" value="Genomic_DNA"/>
</dbReference>
<name>E6PKQ7_9ZZZZ</name>